<protein>
    <submittedName>
        <fullName evidence="1">Uncharacterized protein</fullName>
    </submittedName>
</protein>
<proteinExistence type="predicted"/>
<dbReference type="Proteomes" id="UP000002221">
    <property type="component" value="Plasmid pRMAR01"/>
</dbReference>
<keyword evidence="1" id="KW-0614">Plasmid</keyword>
<accession>D0MKN7</accession>
<evidence type="ECO:0000313" key="2">
    <source>
        <dbReference type="Proteomes" id="UP000002221"/>
    </source>
</evidence>
<sequence>MRTTHNLILYITDMEPDDLRTAERLIEAFEEELGCVLEYDPEHRMLSLHTAMVVEPAEASGAALRQMLHCIRHLAGRFLQEYRLIFSVSARSSASGSRPLGTVLERSPYDRLLSQLITPEYPRLLPPEPPLC</sequence>
<dbReference type="RefSeq" id="WP_012845311.1">
    <property type="nucleotide sequence ID" value="NC_013502.1"/>
</dbReference>
<organism evidence="1 2">
    <name type="scientific">Rhodothermus marinus (strain ATCC 43812 / DSM 4252 / R-10)</name>
    <name type="common">Rhodothermus obamensis</name>
    <dbReference type="NCBI Taxonomy" id="518766"/>
    <lineage>
        <taxon>Bacteria</taxon>
        <taxon>Pseudomonadati</taxon>
        <taxon>Rhodothermota</taxon>
        <taxon>Rhodothermia</taxon>
        <taxon>Rhodothermales</taxon>
        <taxon>Rhodothermaceae</taxon>
        <taxon>Rhodothermus</taxon>
    </lineage>
</organism>
<gene>
    <name evidence="1" type="ordered locus">Rmar_2834</name>
</gene>
<dbReference type="AlphaFoldDB" id="D0MKN7"/>
<keyword evidence="2" id="KW-1185">Reference proteome</keyword>
<dbReference type="EMBL" id="CP001808">
    <property type="protein sequence ID" value="ACY49701.1"/>
    <property type="molecule type" value="Genomic_DNA"/>
</dbReference>
<reference evidence="1 2" key="1">
    <citation type="journal article" date="2009" name="Stand. Genomic Sci.">
        <title>Complete genome sequence of Rhodothermus marinus type strain (R-10).</title>
        <authorList>
            <person name="Nolan M."/>
            <person name="Tindall B.J."/>
            <person name="Pomrenke H."/>
            <person name="Lapidus A."/>
            <person name="Copeland A."/>
            <person name="Glavina Del Rio T."/>
            <person name="Lucas S."/>
            <person name="Chen F."/>
            <person name="Tice H."/>
            <person name="Cheng J.F."/>
            <person name="Saunders E."/>
            <person name="Han C."/>
            <person name="Bruce D."/>
            <person name="Goodwin L."/>
            <person name="Chain P."/>
            <person name="Pitluck S."/>
            <person name="Ovchinikova G."/>
            <person name="Pati A."/>
            <person name="Ivanova N."/>
            <person name="Mavromatis K."/>
            <person name="Chen A."/>
            <person name="Palaniappan K."/>
            <person name="Land M."/>
            <person name="Hauser L."/>
            <person name="Chang Y.J."/>
            <person name="Jeffries C.D."/>
            <person name="Brettin T."/>
            <person name="Goker M."/>
            <person name="Bristow J."/>
            <person name="Eisen J.A."/>
            <person name="Markowitz V."/>
            <person name="Hugenholtz P."/>
            <person name="Kyrpides N.C."/>
            <person name="Klenk H.P."/>
            <person name="Detter J.C."/>
        </authorList>
    </citation>
    <scope>NUCLEOTIDE SEQUENCE [LARGE SCALE GENOMIC DNA]</scope>
    <source>
        <strain evidence="2">ATCC 43812 / DSM 4252 / R-10</strain>
        <plasmid evidence="1">pRMAR01</plasmid>
    </source>
</reference>
<dbReference type="HOGENOM" id="CLU_1915470_0_0_10"/>
<evidence type="ECO:0000313" key="1">
    <source>
        <dbReference type="EMBL" id="ACY49701.1"/>
    </source>
</evidence>
<geneLocation type="plasmid" evidence="1 2">
    <name>pRMAR01</name>
</geneLocation>
<name>D0MKN7_RHOM4</name>
<dbReference type="KEGG" id="rmr:Rmar_2834"/>